<sequence>MTRPMATGDLPWDRRFHPYRHSHVYRSADKNARSFKQSSIHYYTQPSCRYIRSIIIIILYYFFFVFARLTWSPPQVENGPGSRRTTAAAAMYTRAHNIIIIPIVLLYGHAFIGDYRSTNCNGSNMHLYRYNNNNK</sequence>
<feature type="transmembrane region" description="Helical" evidence="1">
    <location>
        <begin position="91"/>
        <end position="112"/>
    </location>
</feature>
<evidence type="ECO:0000256" key="1">
    <source>
        <dbReference type="SAM" id="Phobius"/>
    </source>
</evidence>
<protein>
    <submittedName>
        <fullName evidence="2">Uncharacterized protein</fullName>
    </submittedName>
</protein>
<keyword evidence="1" id="KW-0812">Transmembrane</keyword>
<organism evidence="2">
    <name type="scientific">Schizaphis graminum</name>
    <name type="common">Green bug aphid</name>
    <dbReference type="NCBI Taxonomy" id="13262"/>
    <lineage>
        <taxon>Eukaryota</taxon>
        <taxon>Metazoa</taxon>
        <taxon>Ecdysozoa</taxon>
        <taxon>Arthropoda</taxon>
        <taxon>Hexapoda</taxon>
        <taxon>Insecta</taxon>
        <taxon>Pterygota</taxon>
        <taxon>Neoptera</taxon>
        <taxon>Paraneoptera</taxon>
        <taxon>Hemiptera</taxon>
        <taxon>Sternorrhyncha</taxon>
        <taxon>Aphidomorpha</taxon>
        <taxon>Aphidoidea</taxon>
        <taxon>Aphididae</taxon>
        <taxon>Aphidini</taxon>
        <taxon>Schizaphis</taxon>
    </lineage>
</organism>
<reference evidence="2" key="1">
    <citation type="submission" date="2018-04" db="EMBL/GenBank/DDBJ databases">
        <title>Transcriptome of Schizaphis graminum biotype I.</title>
        <authorList>
            <person name="Scully E.D."/>
            <person name="Geib S.M."/>
            <person name="Palmer N.A."/>
            <person name="Koch K."/>
            <person name="Bradshaw J."/>
            <person name="Heng-Moss T."/>
            <person name="Sarath G."/>
        </authorList>
    </citation>
    <scope>NUCLEOTIDE SEQUENCE</scope>
</reference>
<keyword evidence="1" id="KW-1133">Transmembrane helix</keyword>
<dbReference type="EMBL" id="GGMR01017478">
    <property type="protein sequence ID" value="MBY30097.1"/>
    <property type="molecule type" value="Transcribed_RNA"/>
</dbReference>
<accession>A0A2S2PL26</accession>
<evidence type="ECO:0000313" key="2">
    <source>
        <dbReference type="EMBL" id="MBY30097.1"/>
    </source>
</evidence>
<feature type="transmembrane region" description="Helical" evidence="1">
    <location>
        <begin position="50"/>
        <end position="71"/>
    </location>
</feature>
<keyword evidence="1" id="KW-0472">Membrane</keyword>
<proteinExistence type="predicted"/>
<dbReference type="AlphaFoldDB" id="A0A2S2PL26"/>
<name>A0A2S2PL26_SCHGA</name>
<gene>
    <name evidence="2" type="ORF">g.2249</name>
</gene>